<evidence type="ECO:0000256" key="10">
    <source>
        <dbReference type="ARBA" id="ARBA00022692"/>
    </source>
</evidence>
<keyword evidence="19" id="KW-1015">Disulfide bond</keyword>
<evidence type="ECO:0000256" key="15">
    <source>
        <dbReference type="ARBA" id="ARBA00022821"/>
    </source>
</evidence>
<keyword evidence="9" id="KW-0808">Transferase</keyword>
<comment type="similarity">
    <text evidence="21">Belongs to the polygalacturonase-inhibiting protein family.</text>
</comment>
<evidence type="ECO:0000256" key="22">
    <source>
        <dbReference type="ARBA" id="ARBA00047899"/>
    </source>
</evidence>
<dbReference type="InterPro" id="IPR000719">
    <property type="entry name" value="Prot_kinase_dom"/>
</dbReference>
<feature type="domain" description="Protein kinase" evidence="27">
    <location>
        <begin position="440"/>
        <end position="732"/>
    </location>
</feature>
<name>A0ABD1M2H9_9FABA</name>
<feature type="signal peptide" evidence="26">
    <location>
        <begin position="1"/>
        <end position="30"/>
    </location>
</feature>
<dbReference type="FunFam" id="3.30.200.20:FF:000328">
    <property type="entry name" value="Leucine-rich repeat protein kinase family protein"/>
    <property type="match status" value="1"/>
</dbReference>
<gene>
    <name evidence="28" type="ORF">Fmac_017581</name>
</gene>
<evidence type="ECO:0000256" key="8">
    <source>
        <dbReference type="ARBA" id="ARBA00022614"/>
    </source>
</evidence>
<dbReference type="PANTHER" id="PTHR48005:SF16">
    <property type="entry name" value="MDIS1-INTERACTING RECEPTOR LIKE KINASE 2-LIKE ISOFORM X1"/>
    <property type="match status" value="1"/>
</dbReference>
<keyword evidence="7" id="KW-0723">Serine/threonine-protein kinase</keyword>
<evidence type="ECO:0000256" key="23">
    <source>
        <dbReference type="ARBA" id="ARBA00048679"/>
    </source>
</evidence>
<evidence type="ECO:0000313" key="28">
    <source>
        <dbReference type="EMBL" id="KAL2330000.1"/>
    </source>
</evidence>
<dbReference type="Proteomes" id="UP001603857">
    <property type="component" value="Unassembled WGS sequence"/>
</dbReference>
<evidence type="ECO:0000256" key="25">
    <source>
        <dbReference type="SAM" id="Phobius"/>
    </source>
</evidence>
<evidence type="ECO:0000256" key="5">
    <source>
        <dbReference type="ARBA" id="ARBA00022512"/>
    </source>
</evidence>
<dbReference type="InterPro" id="IPR001611">
    <property type="entry name" value="Leu-rich_rpt"/>
</dbReference>
<proteinExistence type="inferred from homology"/>
<dbReference type="AlphaFoldDB" id="A0ABD1M2H9"/>
<dbReference type="InterPro" id="IPR017441">
    <property type="entry name" value="Protein_kinase_ATP_BS"/>
</dbReference>
<keyword evidence="15" id="KW-0611">Plant defense</keyword>
<dbReference type="FunFam" id="3.80.10.10:FF:000400">
    <property type="entry name" value="Nuclear pore complex protein NUP107"/>
    <property type="match status" value="1"/>
</dbReference>
<dbReference type="GO" id="GO:0016020">
    <property type="term" value="C:membrane"/>
    <property type="evidence" value="ECO:0007669"/>
    <property type="project" value="UniProtKB-SubCell"/>
</dbReference>
<dbReference type="Pfam" id="PF00560">
    <property type="entry name" value="LRR_1"/>
    <property type="match status" value="5"/>
</dbReference>
<keyword evidence="29" id="KW-1185">Reference proteome</keyword>
<keyword evidence="14" id="KW-0418">Kinase</keyword>
<evidence type="ECO:0000256" key="19">
    <source>
        <dbReference type="ARBA" id="ARBA00023157"/>
    </source>
</evidence>
<feature type="binding site" evidence="24">
    <location>
        <position position="468"/>
    </location>
    <ligand>
        <name>ATP</name>
        <dbReference type="ChEBI" id="CHEBI:30616"/>
    </ligand>
</feature>
<dbReference type="GO" id="GO:0004674">
    <property type="term" value="F:protein serine/threonine kinase activity"/>
    <property type="evidence" value="ECO:0007669"/>
    <property type="project" value="UniProtKB-KW"/>
</dbReference>
<dbReference type="Pfam" id="PF00069">
    <property type="entry name" value="Pkinase"/>
    <property type="match status" value="1"/>
</dbReference>
<dbReference type="PANTHER" id="PTHR48005">
    <property type="entry name" value="LEUCINE RICH REPEAT KINASE 2"/>
    <property type="match status" value="1"/>
</dbReference>
<evidence type="ECO:0000256" key="7">
    <source>
        <dbReference type="ARBA" id="ARBA00022527"/>
    </source>
</evidence>
<keyword evidence="17 25" id="KW-1133">Transmembrane helix</keyword>
<accession>A0ABD1M2H9</accession>
<dbReference type="SMART" id="SM00369">
    <property type="entry name" value="LRR_TYP"/>
    <property type="match status" value="5"/>
</dbReference>
<dbReference type="PROSITE" id="PS50011">
    <property type="entry name" value="PROTEIN_KINASE_DOM"/>
    <property type="match status" value="1"/>
</dbReference>
<keyword evidence="6" id="KW-0964">Secreted</keyword>
<organism evidence="28 29">
    <name type="scientific">Flemingia macrophylla</name>
    <dbReference type="NCBI Taxonomy" id="520843"/>
    <lineage>
        <taxon>Eukaryota</taxon>
        <taxon>Viridiplantae</taxon>
        <taxon>Streptophyta</taxon>
        <taxon>Embryophyta</taxon>
        <taxon>Tracheophyta</taxon>
        <taxon>Spermatophyta</taxon>
        <taxon>Magnoliopsida</taxon>
        <taxon>eudicotyledons</taxon>
        <taxon>Gunneridae</taxon>
        <taxon>Pentapetalae</taxon>
        <taxon>rosids</taxon>
        <taxon>fabids</taxon>
        <taxon>Fabales</taxon>
        <taxon>Fabaceae</taxon>
        <taxon>Papilionoideae</taxon>
        <taxon>50 kb inversion clade</taxon>
        <taxon>NPAAA clade</taxon>
        <taxon>indigoferoid/millettioid clade</taxon>
        <taxon>Phaseoleae</taxon>
        <taxon>Flemingia</taxon>
    </lineage>
</organism>
<comment type="subcellular location">
    <subcellularLocation>
        <location evidence="2">Membrane</location>
        <topology evidence="2">Peripheral membrane protein</topology>
    </subcellularLocation>
    <subcellularLocation>
        <location evidence="1">Membrane</location>
        <topology evidence="1">Single-pass membrane protein</topology>
    </subcellularLocation>
    <subcellularLocation>
        <location evidence="3">Secreted</location>
        <location evidence="3">Cell wall</location>
    </subcellularLocation>
</comment>
<evidence type="ECO:0000256" key="9">
    <source>
        <dbReference type="ARBA" id="ARBA00022679"/>
    </source>
</evidence>
<keyword evidence="8" id="KW-0433">Leucine-rich repeat</keyword>
<evidence type="ECO:0000256" key="1">
    <source>
        <dbReference type="ARBA" id="ARBA00004167"/>
    </source>
</evidence>
<dbReference type="Gene3D" id="3.30.200.20">
    <property type="entry name" value="Phosphorylase Kinase, domain 1"/>
    <property type="match status" value="1"/>
</dbReference>
<comment type="catalytic activity">
    <reaction evidence="23">
        <text>L-seryl-[protein] + ATP = O-phospho-L-seryl-[protein] + ADP + H(+)</text>
        <dbReference type="Rhea" id="RHEA:17989"/>
        <dbReference type="Rhea" id="RHEA-COMP:9863"/>
        <dbReference type="Rhea" id="RHEA-COMP:11604"/>
        <dbReference type="ChEBI" id="CHEBI:15378"/>
        <dbReference type="ChEBI" id="CHEBI:29999"/>
        <dbReference type="ChEBI" id="CHEBI:30616"/>
        <dbReference type="ChEBI" id="CHEBI:83421"/>
        <dbReference type="ChEBI" id="CHEBI:456216"/>
        <dbReference type="EC" id="2.7.11.1"/>
    </reaction>
</comment>
<protein>
    <recommendedName>
        <fullName evidence="4">non-specific serine/threonine protein kinase</fullName>
        <ecNumber evidence="4">2.7.11.1</ecNumber>
    </recommendedName>
</protein>
<evidence type="ECO:0000259" key="27">
    <source>
        <dbReference type="PROSITE" id="PS50011"/>
    </source>
</evidence>
<dbReference type="PROSITE" id="PS00109">
    <property type="entry name" value="PROTEIN_KINASE_TYR"/>
    <property type="match status" value="1"/>
</dbReference>
<keyword evidence="10 25" id="KW-0812">Transmembrane</keyword>
<comment type="catalytic activity">
    <reaction evidence="22">
        <text>L-threonyl-[protein] + ATP = O-phospho-L-threonyl-[protein] + ADP + H(+)</text>
        <dbReference type="Rhea" id="RHEA:46608"/>
        <dbReference type="Rhea" id="RHEA-COMP:11060"/>
        <dbReference type="Rhea" id="RHEA-COMP:11605"/>
        <dbReference type="ChEBI" id="CHEBI:15378"/>
        <dbReference type="ChEBI" id="CHEBI:30013"/>
        <dbReference type="ChEBI" id="CHEBI:30616"/>
        <dbReference type="ChEBI" id="CHEBI:61977"/>
        <dbReference type="ChEBI" id="CHEBI:456216"/>
        <dbReference type="EC" id="2.7.11.1"/>
    </reaction>
</comment>
<evidence type="ECO:0000256" key="3">
    <source>
        <dbReference type="ARBA" id="ARBA00004191"/>
    </source>
</evidence>
<dbReference type="GO" id="GO:0006952">
    <property type="term" value="P:defense response"/>
    <property type="evidence" value="ECO:0007669"/>
    <property type="project" value="UniProtKB-KW"/>
</dbReference>
<dbReference type="InterPro" id="IPR003591">
    <property type="entry name" value="Leu-rich_rpt_typical-subtyp"/>
</dbReference>
<dbReference type="InterPro" id="IPR051420">
    <property type="entry name" value="Ser_Thr_Kinases_DiverseReg"/>
</dbReference>
<dbReference type="GO" id="GO:0051707">
    <property type="term" value="P:response to other organism"/>
    <property type="evidence" value="ECO:0007669"/>
    <property type="project" value="UniProtKB-ARBA"/>
</dbReference>
<feature type="transmembrane region" description="Helical" evidence="25">
    <location>
        <begin position="375"/>
        <end position="395"/>
    </location>
</feature>
<dbReference type="SUPFAM" id="SSF52058">
    <property type="entry name" value="L domain-like"/>
    <property type="match status" value="1"/>
</dbReference>
<evidence type="ECO:0000256" key="17">
    <source>
        <dbReference type="ARBA" id="ARBA00022989"/>
    </source>
</evidence>
<keyword evidence="13 24" id="KW-0547">Nucleotide-binding</keyword>
<evidence type="ECO:0000256" key="12">
    <source>
        <dbReference type="ARBA" id="ARBA00022737"/>
    </source>
</evidence>
<dbReference type="PROSITE" id="PS00107">
    <property type="entry name" value="PROTEIN_KINASE_ATP"/>
    <property type="match status" value="1"/>
</dbReference>
<evidence type="ECO:0000256" key="21">
    <source>
        <dbReference type="ARBA" id="ARBA00038043"/>
    </source>
</evidence>
<dbReference type="Gene3D" id="1.10.510.10">
    <property type="entry name" value="Transferase(Phosphotransferase) domain 1"/>
    <property type="match status" value="1"/>
</dbReference>
<keyword evidence="18 25" id="KW-0472">Membrane</keyword>
<dbReference type="EC" id="2.7.11.1" evidence="4"/>
<dbReference type="InterPro" id="IPR032675">
    <property type="entry name" value="LRR_dom_sf"/>
</dbReference>
<evidence type="ECO:0000256" key="16">
    <source>
        <dbReference type="ARBA" id="ARBA00022840"/>
    </source>
</evidence>
<evidence type="ECO:0000256" key="20">
    <source>
        <dbReference type="ARBA" id="ARBA00023180"/>
    </source>
</evidence>
<evidence type="ECO:0000256" key="2">
    <source>
        <dbReference type="ARBA" id="ARBA00004170"/>
    </source>
</evidence>
<comment type="caution">
    <text evidence="28">The sequence shown here is derived from an EMBL/GenBank/DDBJ whole genome shotgun (WGS) entry which is preliminary data.</text>
</comment>
<evidence type="ECO:0000256" key="26">
    <source>
        <dbReference type="SAM" id="SignalP"/>
    </source>
</evidence>
<dbReference type="FunFam" id="3.80.10.10:FF:000453">
    <property type="entry name" value="Leucine-rich receptor-like protein kinase family protein"/>
    <property type="match status" value="1"/>
</dbReference>
<feature type="chain" id="PRO_5044887579" description="non-specific serine/threonine protein kinase" evidence="26">
    <location>
        <begin position="31"/>
        <end position="732"/>
    </location>
</feature>
<keyword evidence="5" id="KW-0134">Cell wall</keyword>
<dbReference type="Gene3D" id="3.80.10.10">
    <property type="entry name" value="Ribonuclease Inhibitor"/>
    <property type="match status" value="3"/>
</dbReference>
<dbReference type="Pfam" id="PF13855">
    <property type="entry name" value="LRR_8"/>
    <property type="match status" value="1"/>
</dbReference>
<dbReference type="EMBL" id="JBGMDY010000006">
    <property type="protein sequence ID" value="KAL2330000.1"/>
    <property type="molecule type" value="Genomic_DNA"/>
</dbReference>
<evidence type="ECO:0000256" key="24">
    <source>
        <dbReference type="PROSITE-ProRule" id="PRU10141"/>
    </source>
</evidence>
<evidence type="ECO:0000256" key="18">
    <source>
        <dbReference type="ARBA" id="ARBA00023136"/>
    </source>
</evidence>
<dbReference type="SUPFAM" id="SSF56112">
    <property type="entry name" value="Protein kinase-like (PK-like)"/>
    <property type="match status" value="1"/>
</dbReference>
<evidence type="ECO:0000256" key="13">
    <source>
        <dbReference type="ARBA" id="ARBA00022741"/>
    </source>
</evidence>
<sequence>MQFTVSNFYGTTFLVIIWSIVTEIALELEAVPTPSQHQLEANAIIQSGWWNYSDPEGIDPQNICTWPSIFCNTDGSITEITCPSRDRWSKFASLNLSVFKNLERLDVINCLLEGTIPPEIGNLPKLNHLDLSYNSFHGEIPPSIGNLTQLNYLSISNNQMQGSIPAQIGNLLKLTHLDLSYNSLDGTIPPEIGNLPKLNHLDLSNNSFHGEIPPSLGNLTQLNYLYISNNFLRGSIPCELFFLKNLRRLELSNNYINGTLPISVTNLTTIKILDFSINNISGEIPPYLGLPSLVILNLSSNNLTGTIPPTLQHISDVDLSFNYLMGPIPKGFTELTLVGNKGVCSEDLYFQNKYEIQPCDNKVITAVLNQTKHNLVIAFPILIFLIIVLLLLLYLRHVRIGNKNKQAKATTTTKNGDLFCMWKYDGSIAYEDIISATEDFDMRYCIGTGAYGSVYRAELPSGKIVALKKLHGFEAEVPAFDESFRNEVKVLSEIKHRHIVKLYGYCLHRRNMFLIYEYMEKGSLFSVLYDDKDAMELDWRKRVNVVKGTAHALSYLHNDCSLPIVHRDISTSNVLLNSKWEPSVGDFGTARFLQLDSSNRTIVAGTIGYTAPELAYTMAVNEKCDVYSFGVVTLETLVGRHPKEILLSLQSTSSVCELLDQRLPQPTFSVLMDIIRLAIVAFACLNPNPSSSPTMKCVSQCFLSELAPINIPLHKISLQQLMSQELRHYLKL</sequence>
<evidence type="ECO:0000256" key="14">
    <source>
        <dbReference type="ARBA" id="ARBA00022777"/>
    </source>
</evidence>
<keyword evidence="20" id="KW-0325">Glycoprotein</keyword>
<reference evidence="28 29" key="1">
    <citation type="submission" date="2024-08" db="EMBL/GenBank/DDBJ databases">
        <title>Insights into the chromosomal genome structure of Flemingia macrophylla.</title>
        <authorList>
            <person name="Ding Y."/>
            <person name="Zhao Y."/>
            <person name="Bi W."/>
            <person name="Wu M."/>
            <person name="Zhao G."/>
            <person name="Gong Y."/>
            <person name="Li W."/>
            <person name="Zhang P."/>
        </authorList>
    </citation>
    <scope>NUCLEOTIDE SEQUENCE [LARGE SCALE GENOMIC DNA]</scope>
    <source>
        <strain evidence="28">DYQJB</strain>
        <tissue evidence="28">Leaf</tissue>
    </source>
</reference>
<dbReference type="PRINTS" id="PR00019">
    <property type="entry name" value="LEURICHRPT"/>
</dbReference>
<evidence type="ECO:0000256" key="11">
    <source>
        <dbReference type="ARBA" id="ARBA00022729"/>
    </source>
</evidence>
<evidence type="ECO:0000256" key="4">
    <source>
        <dbReference type="ARBA" id="ARBA00012513"/>
    </source>
</evidence>
<dbReference type="InterPro" id="IPR008266">
    <property type="entry name" value="Tyr_kinase_AS"/>
</dbReference>
<keyword evidence="12" id="KW-0677">Repeat</keyword>
<dbReference type="InterPro" id="IPR011009">
    <property type="entry name" value="Kinase-like_dom_sf"/>
</dbReference>
<keyword evidence="11 26" id="KW-0732">Signal</keyword>
<keyword evidence="16 24" id="KW-0067">ATP-binding</keyword>
<dbReference type="FunFam" id="1.10.510.10:FF:000445">
    <property type="entry name" value="MDIS1-interacting receptor like kinase 2"/>
    <property type="match status" value="1"/>
</dbReference>
<evidence type="ECO:0000256" key="6">
    <source>
        <dbReference type="ARBA" id="ARBA00022525"/>
    </source>
</evidence>
<dbReference type="GO" id="GO:0005524">
    <property type="term" value="F:ATP binding"/>
    <property type="evidence" value="ECO:0007669"/>
    <property type="project" value="UniProtKB-UniRule"/>
</dbReference>
<evidence type="ECO:0000313" key="29">
    <source>
        <dbReference type="Proteomes" id="UP001603857"/>
    </source>
</evidence>
<dbReference type="GO" id="GO:0009791">
    <property type="term" value="P:post-embryonic development"/>
    <property type="evidence" value="ECO:0007669"/>
    <property type="project" value="UniProtKB-ARBA"/>
</dbReference>